<keyword evidence="7" id="KW-0067">ATP-binding</keyword>
<dbReference type="Gene3D" id="3.40.50.620">
    <property type="entry name" value="HUPs"/>
    <property type="match status" value="1"/>
</dbReference>
<keyword evidence="5" id="KW-0547">Nucleotide-binding</keyword>
<protein>
    <recommendedName>
        <fullName evidence="15">tRNA synthetases class I catalytic domain-containing protein</fullName>
    </recommendedName>
</protein>
<evidence type="ECO:0000256" key="9">
    <source>
        <dbReference type="ARBA" id="ARBA00045476"/>
    </source>
</evidence>
<comment type="catalytic activity">
    <reaction evidence="14">
        <text>tRNA(Cys) + L-cysteine + ATP = L-cysteinyl-tRNA(Cys) + AMP + diphosphate</text>
        <dbReference type="Rhea" id="RHEA:17773"/>
        <dbReference type="Rhea" id="RHEA-COMP:9661"/>
        <dbReference type="Rhea" id="RHEA-COMP:9679"/>
        <dbReference type="ChEBI" id="CHEBI:30616"/>
        <dbReference type="ChEBI" id="CHEBI:33019"/>
        <dbReference type="ChEBI" id="CHEBI:35235"/>
        <dbReference type="ChEBI" id="CHEBI:78442"/>
        <dbReference type="ChEBI" id="CHEBI:78517"/>
        <dbReference type="ChEBI" id="CHEBI:456215"/>
        <dbReference type="EC" id="6.1.1.16"/>
    </reaction>
    <physiologicalReaction direction="right-to-left" evidence="14">
        <dbReference type="Rhea" id="RHEA:17775"/>
    </physiologicalReaction>
</comment>
<evidence type="ECO:0000256" key="13">
    <source>
        <dbReference type="ARBA" id="ARBA00048609"/>
    </source>
</evidence>
<dbReference type="PANTHER" id="PTHR10890:SF27">
    <property type="entry name" value="CYSTEINE--TRNA LIGASE, MITOCHONDRIAL-RELATED"/>
    <property type="match status" value="1"/>
</dbReference>
<evidence type="ECO:0000256" key="11">
    <source>
        <dbReference type="ARBA" id="ARBA00047548"/>
    </source>
</evidence>
<dbReference type="GO" id="GO:0046872">
    <property type="term" value="F:metal ion binding"/>
    <property type="evidence" value="ECO:0007669"/>
    <property type="project" value="UniProtKB-KW"/>
</dbReference>
<feature type="domain" description="tRNA synthetases class I catalytic" evidence="15">
    <location>
        <begin position="30"/>
        <end position="128"/>
    </location>
</feature>
<dbReference type="Gene3D" id="1.20.120.1910">
    <property type="entry name" value="Cysteine-tRNA ligase, C-terminal anti-codon recognition domain"/>
    <property type="match status" value="1"/>
</dbReference>
<dbReference type="Proteomes" id="UP001162156">
    <property type="component" value="Unassembled WGS sequence"/>
</dbReference>
<reference evidence="16" key="1">
    <citation type="journal article" date="2023" name="Insect Mol. Biol.">
        <title>Genome sequencing provides insights into the evolution of gene families encoding plant cell wall-degrading enzymes in longhorned beetles.</title>
        <authorList>
            <person name="Shin N.R."/>
            <person name="Okamura Y."/>
            <person name="Kirsch R."/>
            <person name="Pauchet Y."/>
        </authorList>
    </citation>
    <scope>NUCLEOTIDE SEQUENCE</scope>
    <source>
        <strain evidence="16">RBIC_L_NR</strain>
    </source>
</reference>
<dbReference type="SUPFAM" id="SSF47323">
    <property type="entry name" value="Anticodon-binding domain of a subclass of class I aminoacyl-tRNA synthetases"/>
    <property type="match status" value="1"/>
</dbReference>
<dbReference type="InterPro" id="IPR009080">
    <property type="entry name" value="tRNAsynth_Ia_anticodon-bd"/>
</dbReference>
<evidence type="ECO:0000256" key="14">
    <source>
        <dbReference type="ARBA" id="ARBA00049046"/>
    </source>
</evidence>
<evidence type="ECO:0000256" key="4">
    <source>
        <dbReference type="ARBA" id="ARBA00022723"/>
    </source>
</evidence>
<evidence type="ECO:0000256" key="2">
    <source>
        <dbReference type="ARBA" id="ARBA00005594"/>
    </source>
</evidence>
<comment type="function">
    <text evidence="8">Mitochondrial cysteine-specific aminoacyl-tRNA synthetase that catalyzes the ATP-dependent ligation of cysteine to tRNA(Cys).</text>
</comment>
<name>A0AAV8ZDG7_9CUCU</name>
<evidence type="ECO:0000256" key="10">
    <source>
        <dbReference type="ARBA" id="ARBA00047499"/>
    </source>
</evidence>
<comment type="catalytic activity">
    <reaction evidence="13">
        <text>S-sulfanyl-L-cysteine + tRNA(Cys) + ATP = (S)-sulfanyl-L-cysteinyl-tRNA(Cys) + AMP + diphosphate</text>
        <dbReference type="Rhea" id="RHEA:78647"/>
        <dbReference type="Rhea" id="RHEA-COMP:9661"/>
        <dbReference type="Rhea" id="RHEA-COMP:19119"/>
        <dbReference type="ChEBI" id="CHEBI:30616"/>
        <dbReference type="ChEBI" id="CHEBI:33019"/>
        <dbReference type="ChEBI" id="CHEBI:58591"/>
        <dbReference type="ChEBI" id="CHEBI:78442"/>
        <dbReference type="ChEBI" id="CHEBI:229520"/>
        <dbReference type="ChEBI" id="CHEBI:456215"/>
    </reaction>
    <physiologicalReaction direction="left-to-right" evidence="13">
        <dbReference type="Rhea" id="RHEA:78648"/>
    </physiologicalReaction>
</comment>
<comment type="catalytic activity">
    <reaction evidence="10">
        <text>S-disulfanyl-L-cysteine + tRNA(Cys) + ATP = (S)-disulfanyl-L-cysteinyl-tRNA(Cys) + AMP + diphosphate</text>
        <dbReference type="Rhea" id="RHEA:78651"/>
        <dbReference type="Rhea" id="RHEA-COMP:9661"/>
        <dbReference type="Rhea" id="RHEA-COMP:19120"/>
        <dbReference type="ChEBI" id="CHEBI:30616"/>
        <dbReference type="ChEBI" id="CHEBI:33019"/>
        <dbReference type="ChEBI" id="CHEBI:78442"/>
        <dbReference type="ChEBI" id="CHEBI:229465"/>
        <dbReference type="ChEBI" id="CHEBI:229521"/>
        <dbReference type="ChEBI" id="CHEBI:456215"/>
    </reaction>
    <physiologicalReaction direction="left-to-right" evidence="10">
        <dbReference type="Rhea" id="RHEA:78652"/>
    </physiologicalReaction>
</comment>
<evidence type="ECO:0000313" key="16">
    <source>
        <dbReference type="EMBL" id="KAJ8961991.1"/>
    </source>
</evidence>
<dbReference type="PANTHER" id="PTHR10890">
    <property type="entry name" value="CYSTEINYL-TRNA SYNTHETASE"/>
    <property type="match status" value="1"/>
</dbReference>
<evidence type="ECO:0000256" key="5">
    <source>
        <dbReference type="ARBA" id="ARBA00022741"/>
    </source>
</evidence>
<keyword evidence="4" id="KW-0479">Metal-binding</keyword>
<comment type="catalytic activity">
    <reaction evidence="11">
        <text>2 L-cysteine = S-sulfanyl-L-cysteine + L-alanine</text>
        <dbReference type="Rhea" id="RHEA:78543"/>
        <dbReference type="ChEBI" id="CHEBI:35235"/>
        <dbReference type="ChEBI" id="CHEBI:57972"/>
        <dbReference type="ChEBI" id="CHEBI:58591"/>
    </reaction>
    <physiologicalReaction direction="left-to-right" evidence="11">
        <dbReference type="Rhea" id="RHEA:78544"/>
    </physiologicalReaction>
</comment>
<comment type="similarity">
    <text evidence="2">Belongs to the class-I aminoacyl-tRNA synthetase family.</text>
</comment>
<dbReference type="EMBL" id="JANEYF010001596">
    <property type="protein sequence ID" value="KAJ8961991.1"/>
    <property type="molecule type" value="Genomic_DNA"/>
</dbReference>
<dbReference type="InterPro" id="IPR014729">
    <property type="entry name" value="Rossmann-like_a/b/a_fold"/>
</dbReference>
<accession>A0AAV8ZDG7</accession>
<comment type="caution">
    <text evidence="16">The sequence shown here is derived from an EMBL/GenBank/DDBJ whole genome shotgun (WGS) entry which is preliminary data.</text>
</comment>
<evidence type="ECO:0000256" key="7">
    <source>
        <dbReference type="ARBA" id="ARBA00022840"/>
    </source>
</evidence>
<keyword evidence="6" id="KW-0862">Zinc</keyword>
<dbReference type="Pfam" id="PF01406">
    <property type="entry name" value="tRNA-synt_1e"/>
    <property type="match status" value="1"/>
</dbReference>
<dbReference type="GO" id="GO:0005524">
    <property type="term" value="F:ATP binding"/>
    <property type="evidence" value="ECO:0007669"/>
    <property type="project" value="UniProtKB-KW"/>
</dbReference>
<dbReference type="GO" id="GO:0005737">
    <property type="term" value="C:cytoplasm"/>
    <property type="evidence" value="ECO:0007669"/>
    <property type="project" value="TreeGrafter"/>
</dbReference>
<proteinExistence type="inferred from homology"/>
<dbReference type="GO" id="GO:0004817">
    <property type="term" value="F:cysteine-tRNA ligase activity"/>
    <property type="evidence" value="ECO:0007669"/>
    <property type="project" value="UniProtKB-EC"/>
</dbReference>
<comment type="function">
    <text evidence="9">In addition to its role as an aminoacyl-tRNA synthetase, has also cysteine persulfide synthase activity. Produces reactive persulfide species such as cysteine persulfide (CysSSH) from substrate cysteine and mediate direct incorporation of CysSSH into proteins during translations, resulting in protein persulfides and polysulfides. CysSSHs behave as potent antioxidants and cellular protectants.</text>
</comment>
<dbReference type="SUPFAM" id="SSF52374">
    <property type="entry name" value="Nucleotidylyl transferase"/>
    <property type="match status" value="1"/>
</dbReference>
<comment type="catalytic activity">
    <reaction evidence="12">
        <text>S-sulfanyl-L-cysteine + L-cysteine = S-disulfanyl-L-cysteine + L-alanine</text>
        <dbReference type="Rhea" id="RHEA:78627"/>
        <dbReference type="ChEBI" id="CHEBI:35235"/>
        <dbReference type="ChEBI" id="CHEBI:57972"/>
        <dbReference type="ChEBI" id="CHEBI:58591"/>
        <dbReference type="ChEBI" id="CHEBI:229465"/>
    </reaction>
    <physiologicalReaction direction="left-to-right" evidence="12">
        <dbReference type="Rhea" id="RHEA:78628"/>
    </physiologicalReaction>
</comment>
<comment type="cofactor">
    <cofactor evidence="1">
        <name>Zn(2+)</name>
        <dbReference type="ChEBI" id="CHEBI:29105"/>
    </cofactor>
</comment>
<evidence type="ECO:0000256" key="8">
    <source>
        <dbReference type="ARBA" id="ARBA00043868"/>
    </source>
</evidence>
<dbReference type="GO" id="GO:0006423">
    <property type="term" value="P:cysteinyl-tRNA aminoacylation"/>
    <property type="evidence" value="ECO:0007669"/>
    <property type="project" value="TreeGrafter"/>
</dbReference>
<evidence type="ECO:0000256" key="6">
    <source>
        <dbReference type="ARBA" id="ARBA00022833"/>
    </source>
</evidence>
<dbReference type="InterPro" id="IPR024909">
    <property type="entry name" value="Cys-tRNA/MSH_ligase"/>
</dbReference>
<keyword evidence="3" id="KW-0436">Ligase</keyword>
<organism evidence="16 17">
    <name type="scientific">Rhamnusium bicolor</name>
    <dbReference type="NCBI Taxonomy" id="1586634"/>
    <lineage>
        <taxon>Eukaryota</taxon>
        <taxon>Metazoa</taxon>
        <taxon>Ecdysozoa</taxon>
        <taxon>Arthropoda</taxon>
        <taxon>Hexapoda</taxon>
        <taxon>Insecta</taxon>
        <taxon>Pterygota</taxon>
        <taxon>Neoptera</taxon>
        <taxon>Endopterygota</taxon>
        <taxon>Coleoptera</taxon>
        <taxon>Polyphaga</taxon>
        <taxon>Cucujiformia</taxon>
        <taxon>Chrysomeloidea</taxon>
        <taxon>Cerambycidae</taxon>
        <taxon>Lepturinae</taxon>
        <taxon>Rhagiini</taxon>
        <taxon>Rhamnusium</taxon>
    </lineage>
</organism>
<gene>
    <name evidence="16" type="ORF">NQ314_005773</name>
</gene>
<evidence type="ECO:0000313" key="17">
    <source>
        <dbReference type="Proteomes" id="UP001162156"/>
    </source>
</evidence>
<sequence>MFWVYKLNIVGLIRKSHNFTFGQIDIFASSGSNIDIHAGGIDLRFPHHENEEAQSCAYHKTNQWVNYWLHTGHLHLKDTEKMSKSLGNTISIQDMLKSTSPGVFRLACVMSHYRSNMEYSKEFIETAENLFKVYKNFINSCDDYKKGYLKATVNSDVLKKLLSDSFHNVHNAVSDDFDTPSVIQILNELVSATNLILHSTPTSDSENGISSIIAVSNFVSNILSTFGINFNDKATSNSEDFIEIMNILNSFRQEIRLIGIAIKDQNILGVCDHLREKLKEFGIVVKDHGKLSSWSR</sequence>
<evidence type="ECO:0000256" key="12">
    <source>
        <dbReference type="ARBA" id="ARBA00047731"/>
    </source>
</evidence>
<keyword evidence="17" id="KW-1185">Reference proteome</keyword>
<evidence type="ECO:0000256" key="3">
    <source>
        <dbReference type="ARBA" id="ARBA00022598"/>
    </source>
</evidence>
<evidence type="ECO:0000259" key="15">
    <source>
        <dbReference type="Pfam" id="PF01406"/>
    </source>
</evidence>
<evidence type="ECO:0000256" key="1">
    <source>
        <dbReference type="ARBA" id="ARBA00001947"/>
    </source>
</evidence>
<dbReference type="InterPro" id="IPR032678">
    <property type="entry name" value="tRNA-synt_1_cat_dom"/>
</dbReference>
<dbReference type="AlphaFoldDB" id="A0AAV8ZDG7"/>